<name>X1KNB7_9ZZZZ</name>
<dbReference type="AlphaFoldDB" id="X1KNB7"/>
<comment type="caution">
    <text evidence="1">The sequence shown here is derived from an EMBL/GenBank/DDBJ whole genome shotgun (WGS) entry which is preliminary data.</text>
</comment>
<organism evidence="1">
    <name type="scientific">marine sediment metagenome</name>
    <dbReference type="NCBI Taxonomy" id="412755"/>
    <lineage>
        <taxon>unclassified sequences</taxon>
        <taxon>metagenomes</taxon>
        <taxon>ecological metagenomes</taxon>
    </lineage>
</organism>
<accession>X1KNB7</accession>
<reference evidence="1" key="1">
    <citation type="journal article" date="2014" name="Front. Microbiol.">
        <title>High frequency of phylogenetically diverse reductive dehalogenase-homologous genes in deep subseafloor sedimentary metagenomes.</title>
        <authorList>
            <person name="Kawai M."/>
            <person name="Futagami T."/>
            <person name="Toyoda A."/>
            <person name="Takaki Y."/>
            <person name="Nishi S."/>
            <person name="Hori S."/>
            <person name="Arai W."/>
            <person name="Tsubouchi T."/>
            <person name="Morono Y."/>
            <person name="Uchiyama I."/>
            <person name="Ito T."/>
            <person name="Fujiyama A."/>
            <person name="Inagaki F."/>
            <person name="Takami H."/>
        </authorList>
    </citation>
    <scope>NUCLEOTIDE SEQUENCE</scope>
    <source>
        <strain evidence="1">Expedition CK06-06</strain>
    </source>
</reference>
<gene>
    <name evidence="1" type="ORF">S06H3_12493</name>
</gene>
<evidence type="ECO:0000313" key="1">
    <source>
        <dbReference type="EMBL" id="GAI08183.1"/>
    </source>
</evidence>
<proteinExistence type="predicted"/>
<dbReference type="EMBL" id="BARV01006112">
    <property type="protein sequence ID" value="GAI08183.1"/>
    <property type="molecule type" value="Genomic_DNA"/>
</dbReference>
<sequence length="105" mass="12388">MGFDINKFTEEFKNTIDWMLSDRHAKKIKDDLQFFKNNKNSLQPNPDSPNALRMIIELIVTKGWRLKKPANSDNYSICEIRPFVQWAELLFSGREIQMLYSDLCS</sequence>
<protein>
    <submittedName>
        <fullName evidence="1">Uncharacterized protein</fullName>
    </submittedName>
</protein>